<sequence length="181" mass="19623">MHILHENEYKFHQQGEAAKGRTAVDSDIGRYPYRRNMTMGKHMGKCGTWGTYAESAARIAFLSLSGAMLVTTLAACKAPEPIVAPAHMRRPTAEIVGPRPVSDTAVSQKRDTGTYPTFSQPLTAAGTQMGDDEASTMESSLSRLGAARRNGQISEAEYKRRVAELRALAENQKPVATPASQ</sequence>
<evidence type="ECO:0000313" key="2">
    <source>
        <dbReference type="EMBL" id="EKJ97077.1"/>
    </source>
</evidence>
<gene>
    <name evidence="2" type="ORF">C241_02074</name>
</gene>
<organism evidence="2 3">
    <name type="scientific">Bradyrhizobium lupini HPC(L)</name>
    <dbReference type="NCBI Taxonomy" id="1229491"/>
    <lineage>
        <taxon>Bacteria</taxon>
        <taxon>Pseudomonadati</taxon>
        <taxon>Pseudomonadota</taxon>
        <taxon>Alphaproteobacteria</taxon>
        <taxon>Hyphomicrobiales</taxon>
        <taxon>Nitrobacteraceae</taxon>
        <taxon>Bradyrhizobium</taxon>
    </lineage>
</organism>
<reference evidence="2 3" key="1">
    <citation type="journal article" date="2013" name="Genome Announc.">
        <title>Genome Sequence of Rhizobium lupini HPC(L) Isolated from Saline Desert Soil, Kutch (Gujarat).</title>
        <authorList>
            <person name="Agarwal L."/>
            <person name="Purohit H.J."/>
        </authorList>
    </citation>
    <scope>NUCLEOTIDE SEQUENCE [LARGE SCALE GENOMIC DNA]</scope>
    <source>
        <strain evidence="3">HPC(L)</strain>
    </source>
</reference>
<keyword evidence="3" id="KW-1185">Reference proteome</keyword>
<name>A0ABP2RVT0_RHILU</name>
<protein>
    <recommendedName>
        <fullName evidence="4">SHOCT domain-containing protein</fullName>
    </recommendedName>
</protein>
<evidence type="ECO:0000256" key="1">
    <source>
        <dbReference type="SAM" id="MobiDB-lite"/>
    </source>
</evidence>
<comment type="caution">
    <text evidence="2">The sequence shown here is derived from an EMBL/GenBank/DDBJ whole genome shotgun (WGS) entry which is preliminary data.</text>
</comment>
<proteinExistence type="predicted"/>
<accession>A0ABP2RVT0</accession>
<feature type="region of interest" description="Disordered" evidence="1">
    <location>
        <begin position="97"/>
        <end position="150"/>
    </location>
</feature>
<feature type="compositionally biased region" description="Polar residues" evidence="1">
    <location>
        <begin position="114"/>
        <end position="126"/>
    </location>
</feature>
<dbReference type="EMBL" id="AMQQ01000004">
    <property type="protein sequence ID" value="EKJ97077.1"/>
    <property type="molecule type" value="Genomic_DNA"/>
</dbReference>
<dbReference type="Proteomes" id="UP000017668">
    <property type="component" value="Unassembled WGS sequence"/>
</dbReference>
<evidence type="ECO:0000313" key="3">
    <source>
        <dbReference type="Proteomes" id="UP000017668"/>
    </source>
</evidence>
<evidence type="ECO:0008006" key="4">
    <source>
        <dbReference type="Google" id="ProtNLM"/>
    </source>
</evidence>